<dbReference type="AlphaFoldDB" id="A0A9W9UT62"/>
<organism evidence="1 2">
    <name type="scientific">Penicillium concentricum</name>
    <dbReference type="NCBI Taxonomy" id="293559"/>
    <lineage>
        <taxon>Eukaryota</taxon>
        <taxon>Fungi</taxon>
        <taxon>Dikarya</taxon>
        <taxon>Ascomycota</taxon>
        <taxon>Pezizomycotina</taxon>
        <taxon>Eurotiomycetes</taxon>
        <taxon>Eurotiomycetidae</taxon>
        <taxon>Eurotiales</taxon>
        <taxon>Aspergillaceae</taxon>
        <taxon>Penicillium</taxon>
    </lineage>
</organism>
<gene>
    <name evidence="1" type="ORF">N7517_011212</name>
</gene>
<proteinExistence type="predicted"/>
<name>A0A9W9UT62_9EURO</name>
<comment type="caution">
    <text evidence="1">The sequence shown here is derived from an EMBL/GenBank/DDBJ whole genome shotgun (WGS) entry which is preliminary data.</text>
</comment>
<sequence>MEKLAQPGFQTLCYWVASKPKRQLNFIRLWEITEEEGDTDQSLELLKNLLEMIFALAFQSLPQPTLEHFLGTQEFSLRGLNVVSPLLRNISISPNERAECRQWLALSPSLETKEFMKARTDELQKSQNLSLHPSSPRRNYVDIQREFSERIAPHFCPCKDQGGIAENPRYPVDNEKIALYLAQRDVQENIRAFPFGLTKGRIGFVLDFDIPPLKWDGEVKASPGTGSAPMISKPAKERANTLLAIGVECSRMGRERYLVGAKFYRRHYANSAR</sequence>
<dbReference type="EMBL" id="JAPZBT010000006">
    <property type="protein sequence ID" value="KAJ5356603.1"/>
    <property type="molecule type" value="Genomic_DNA"/>
</dbReference>
<protein>
    <submittedName>
        <fullName evidence="1">Uncharacterized protein</fullName>
    </submittedName>
</protein>
<dbReference type="RefSeq" id="XP_056574750.1">
    <property type="nucleotide sequence ID" value="XM_056728935.1"/>
</dbReference>
<evidence type="ECO:0000313" key="2">
    <source>
        <dbReference type="Proteomes" id="UP001147752"/>
    </source>
</evidence>
<evidence type="ECO:0000313" key="1">
    <source>
        <dbReference type="EMBL" id="KAJ5356603.1"/>
    </source>
</evidence>
<keyword evidence="2" id="KW-1185">Reference proteome</keyword>
<accession>A0A9W9UT62</accession>
<reference evidence="1" key="1">
    <citation type="submission" date="2022-12" db="EMBL/GenBank/DDBJ databases">
        <authorList>
            <person name="Petersen C."/>
        </authorList>
    </citation>
    <scope>NUCLEOTIDE SEQUENCE</scope>
    <source>
        <strain evidence="1">IBT 3081</strain>
    </source>
</reference>
<dbReference type="OrthoDB" id="4369670at2759"/>
<reference evidence="1" key="2">
    <citation type="journal article" date="2023" name="IMA Fungus">
        <title>Comparative genomic study of the Penicillium genus elucidates a diverse pangenome and 15 lateral gene transfer events.</title>
        <authorList>
            <person name="Petersen C."/>
            <person name="Sorensen T."/>
            <person name="Nielsen M.R."/>
            <person name="Sondergaard T.E."/>
            <person name="Sorensen J.L."/>
            <person name="Fitzpatrick D.A."/>
            <person name="Frisvad J.C."/>
            <person name="Nielsen K.L."/>
        </authorList>
    </citation>
    <scope>NUCLEOTIDE SEQUENCE</scope>
    <source>
        <strain evidence="1">IBT 3081</strain>
    </source>
</reference>
<dbReference type="GeneID" id="81468118"/>
<dbReference type="Proteomes" id="UP001147752">
    <property type="component" value="Unassembled WGS sequence"/>
</dbReference>